<comment type="caution">
    <text evidence="2">The sequence shown here is derived from an EMBL/GenBank/DDBJ whole genome shotgun (WGS) entry which is preliminary data.</text>
</comment>
<evidence type="ECO:0000259" key="1">
    <source>
        <dbReference type="Pfam" id="PF13649"/>
    </source>
</evidence>
<dbReference type="EMBL" id="BAABCM010000004">
    <property type="protein sequence ID" value="GAA3814860.1"/>
    <property type="molecule type" value="Genomic_DNA"/>
</dbReference>
<keyword evidence="2" id="KW-0489">Methyltransferase</keyword>
<dbReference type="GO" id="GO:0032259">
    <property type="term" value="P:methylation"/>
    <property type="evidence" value="ECO:0007669"/>
    <property type="project" value="UniProtKB-KW"/>
</dbReference>
<gene>
    <name evidence="2" type="ORF">GCM10022380_36160</name>
</gene>
<keyword evidence="2" id="KW-0808">Transferase</keyword>
<dbReference type="InterPro" id="IPR041698">
    <property type="entry name" value="Methyltransf_25"/>
</dbReference>
<dbReference type="InterPro" id="IPR050508">
    <property type="entry name" value="Methyltransf_Superfamily"/>
</dbReference>
<name>A0ABP7ICB8_9PSEU</name>
<organism evidence="2 3">
    <name type="scientific">Amycolatopsis tucumanensis</name>
    <dbReference type="NCBI Taxonomy" id="401106"/>
    <lineage>
        <taxon>Bacteria</taxon>
        <taxon>Bacillati</taxon>
        <taxon>Actinomycetota</taxon>
        <taxon>Actinomycetes</taxon>
        <taxon>Pseudonocardiales</taxon>
        <taxon>Pseudonocardiaceae</taxon>
        <taxon>Amycolatopsis</taxon>
    </lineage>
</organism>
<dbReference type="Proteomes" id="UP001501624">
    <property type="component" value="Unassembled WGS sequence"/>
</dbReference>
<dbReference type="Pfam" id="PF13649">
    <property type="entry name" value="Methyltransf_25"/>
    <property type="match status" value="1"/>
</dbReference>
<protein>
    <submittedName>
        <fullName evidence="2">Class I SAM-dependent methyltransferase</fullName>
    </submittedName>
</protein>
<evidence type="ECO:0000313" key="3">
    <source>
        <dbReference type="Proteomes" id="UP001501624"/>
    </source>
</evidence>
<dbReference type="InterPro" id="IPR029063">
    <property type="entry name" value="SAM-dependent_MTases_sf"/>
</dbReference>
<keyword evidence="3" id="KW-1185">Reference proteome</keyword>
<reference evidence="3" key="1">
    <citation type="journal article" date="2019" name="Int. J. Syst. Evol. Microbiol.">
        <title>The Global Catalogue of Microorganisms (GCM) 10K type strain sequencing project: providing services to taxonomists for standard genome sequencing and annotation.</title>
        <authorList>
            <consortium name="The Broad Institute Genomics Platform"/>
            <consortium name="The Broad Institute Genome Sequencing Center for Infectious Disease"/>
            <person name="Wu L."/>
            <person name="Ma J."/>
        </authorList>
    </citation>
    <scope>NUCLEOTIDE SEQUENCE [LARGE SCALE GENOMIC DNA]</scope>
    <source>
        <strain evidence="3">JCM 17017</strain>
    </source>
</reference>
<dbReference type="CDD" id="cd02440">
    <property type="entry name" value="AdoMet_MTases"/>
    <property type="match status" value="1"/>
</dbReference>
<dbReference type="PANTHER" id="PTHR42912">
    <property type="entry name" value="METHYLTRANSFERASE"/>
    <property type="match status" value="1"/>
</dbReference>
<sequence>MTHLDMTRAAYDTVAVDYAKLLEGLLEQTPEDLAMLRLFADYVRRDGGQVADIGCGTGRVTTYLDSLGVPVFGIDLSPGMLAEARRRYPHLRFEVGSMSDLALEDASLGGILAFYSIIHTPPELLPEVFAEFARVLAPGGHLMVAFQVGDERKRLEQAYGHTVSYDAYRLPPDRITELLADAGLPVTARLIREPAFEYETTPQAYLLAHRPR</sequence>
<dbReference type="Gene3D" id="3.40.50.150">
    <property type="entry name" value="Vaccinia Virus protein VP39"/>
    <property type="match status" value="1"/>
</dbReference>
<accession>A0ABP7ICB8</accession>
<evidence type="ECO:0000313" key="2">
    <source>
        <dbReference type="EMBL" id="GAA3814860.1"/>
    </source>
</evidence>
<feature type="domain" description="Methyltransferase" evidence="1">
    <location>
        <begin position="50"/>
        <end position="140"/>
    </location>
</feature>
<dbReference type="GO" id="GO:0008168">
    <property type="term" value="F:methyltransferase activity"/>
    <property type="evidence" value="ECO:0007669"/>
    <property type="project" value="UniProtKB-KW"/>
</dbReference>
<dbReference type="SUPFAM" id="SSF53335">
    <property type="entry name" value="S-adenosyl-L-methionine-dependent methyltransferases"/>
    <property type="match status" value="1"/>
</dbReference>
<proteinExistence type="predicted"/>